<feature type="region of interest" description="Disordered" evidence="1">
    <location>
        <begin position="103"/>
        <end position="123"/>
    </location>
</feature>
<dbReference type="EMBL" id="BAAAUW010000016">
    <property type="protein sequence ID" value="GAA3265410.1"/>
    <property type="molecule type" value="Genomic_DNA"/>
</dbReference>
<dbReference type="Proteomes" id="UP001500728">
    <property type="component" value="Unassembled WGS sequence"/>
</dbReference>
<proteinExistence type="predicted"/>
<evidence type="ECO:0000256" key="1">
    <source>
        <dbReference type="SAM" id="MobiDB-lite"/>
    </source>
</evidence>
<sequence length="123" mass="12490">MATAGIAEQQVAEKAGGGAVREHAIGTHGSAGDGSGGYGPEGGWGVADRPRQAAAHGDMSSLRVSAPWFDETGGESSWLPGLTPVTVAGPRRIRTGFLSCRRIGGGSPPCPRKGRQLAVDLRG</sequence>
<evidence type="ECO:0000313" key="2">
    <source>
        <dbReference type="EMBL" id="GAA3265410.1"/>
    </source>
</evidence>
<accession>A0ABP6R2H2</accession>
<reference evidence="3" key="1">
    <citation type="journal article" date="2019" name="Int. J. Syst. Evol. Microbiol.">
        <title>The Global Catalogue of Microorganisms (GCM) 10K type strain sequencing project: providing services to taxonomists for standard genome sequencing and annotation.</title>
        <authorList>
            <consortium name="The Broad Institute Genomics Platform"/>
            <consortium name="The Broad Institute Genome Sequencing Center for Infectious Disease"/>
            <person name="Wu L."/>
            <person name="Ma J."/>
        </authorList>
    </citation>
    <scope>NUCLEOTIDE SEQUENCE [LARGE SCALE GENOMIC DNA]</scope>
    <source>
        <strain evidence="3">JCM 9381</strain>
    </source>
</reference>
<evidence type="ECO:0000313" key="3">
    <source>
        <dbReference type="Proteomes" id="UP001500728"/>
    </source>
</evidence>
<comment type="caution">
    <text evidence="2">The sequence shown here is derived from an EMBL/GenBank/DDBJ whole genome shotgun (WGS) entry which is preliminary data.</text>
</comment>
<keyword evidence="3" id="KW-1185">Reference proteome</keyword>
<protein>
    <submittedName>
        <fullName evidence="2">Uncharacterized protein</fullName>
    </submittedName>
</protein>
<gene>
    <name evidence="2" type="ORF">GCM10010469_35840</name>
</gene>
<feature type="region of interest" description="Disordered" evidence="1">
    <location>
        <begin position="1"/>
        <end position="60"/>
    </location>
</feature>
<organism evidence="2 3">
    <name type="scientific">Streptomyces labedae</name>
    <dbReference type="NCBI Taxonomy" id="285569"/>
    <lineage>
        <taxon>Bacteria</taxon>
        <taxon>Bacillati</taxon>
        <taxon>Actinomycetota</taxon>
        <taxon>Actinomycetes</taxon>
        <taxon>Kitasatosporales</taxon>
        <taxon>Streptomycetaceae</taxon>
        <taxon>Streptomyces</taxon>
    </lineage>
</organism>
<name>A0ABP6R2H2_9ACTN</name>
<feature type="compositionally biased region" description="Gly residues" evidence="1">
    <location>
        <begin position="29"/>
        <end position="45"/>
    </location>
</feature>